<accession>A0AAD9IAI8</accession>
<reference evidence="8" key="1">
    <citation type="journal article" date="2023" name="Mol. Plant Microbe Interact.">
        <title>Elucidating the Obligate Nature and Biological Capacity of an Invasive Fungal Corn Pathogen.</title>
        <authorList>
            <person name="MacCready J.S."/>
            <person name="Roggenkamp E.M."/>
            <person name="Gdanetz K."/>
            <person name="Chilvers M.I."/>
        </authorList>
    </citation>
    <scope>NUCLEOTIDE SEQUENCE</scope>
    <source>
        <strain evidence="8">PM02</strain>
    </source>
</reference>
<feature type="region of interest" description="Disordered" evidence="7">
    <location>
        <begin position="65"/>
        <end position="230"/>
    </location>
</feature>
<dbReference type="AlphaFoldDB" id="A0AAD9IAI8"/>
<comment type="caution">
    <text evidence="8">The sequence shown here is derived from an EMBL/GenBank/DDBJ whole genome shotgun (WGS) entry which is preliminary data.</text>
</comment>
<dbReference type="GO" id="GO:0005654">
    <property type="term" value="C:nucleoplasm"/>
    <property type="evidence" value="ECO:0007669"/>
    <property type="project" value="UniProtKB-ARBA"/>
</dbReference>
<evidence type="ECO:0000313" key="8">
    <source>
        <dbReference type="EMBL" id="KAK2073580.1"/>
    </source>
</evidence>
<feature type="compositionally biased region" description="Acidic residues" evidence="7">
    <location>
        <begin position="215"/>
        <end position="225"/>
    </location>
</feature>
<dbReference type="Gene3D" id="1.20.5.1500">
    <property type="match status" value="1"/>
</dbReference>
<keyword evidence="2" id="KW-0678">Repressor</keyword>
<evidence type="ECO:0000256" key="5">
    <source>
        <dbReference type="ARBA" id="ARBA00023242"/>
    </source>
</evidence>
<protein>
    <submittedName>
        <fullName evidence="8">Uncharacterized protein</fullName>
    </submittedName>
</protein>
<keyword evidence="9" id="KW-1185">Reference proteome</keyword>
<dbReference type="InterPro" id="IPR013907">
    <property type="entry name" value="Sds3"/>
</dbReference>
<evidence type="ECO:0000256" key="2">
    <source>
        <dbReference type="ARBA" id="ARBA00022491"/>
    </source>
</evidence>
<evidence type="ECO:0000256" key="6">
    <source>
        <dbReference type="ARBA" id="ARBA00038256"/>
    </source>
</evidence>
<evidence type="ECO:0000256" key="3">
    <source>
        <dbReference type="ARBA" id="ARBA00023015"/>
    </source>
</evidence>
<name>A0AAD9IAI8_9PEZI</name>
<evidence type="ECO:0000256" key="1">
    <source>
        <dbReference type="ARBA" id="ARBA00004123"/>
    </source>
</evidence>
<keyword evidence="3" id="KW-0805">Transcription regulation</keyword>
<keyword evidence="4" id="KW-0804">Transcription</keyword>
<feature type="compositionally biased region" description="Acidic residues" evidence="7">
    <location>
        <begin position="33"/>
        <end position="45"/>
    </location>
</feature>
<evidence type="ECO:0000256" key="7">
    <source>
        <dbReference type="SAM" id="MobiDB-lite"/>
    </source>
</evidence>
<dbReference type="FunFam" id="1.20.5.1500:FF:000002">
    <property type="entry name" value="breast cancer metastasis-suppressor 1-like protein-A"/>
    <property type="match status" value="1"/>
</dbReference>
<organism evidence="8 9">
    <name type="scientific">Phyllachora maydis</name>
    <dbReference type="NCBI Taxonomy" id="1825666"/>
    <lineage>
        <taxon>Eukaryota</taxon>
        <taxon>Fungi</taxon>
        <taxon>Dikarya</taxon>
        <taxon>Ascomycota</taxon>
        <taxon>Pezizomycotina</taxon>
        <taxon>Sordariomycetes</taxon>
        <taxon>Sordariomycetidae</taxon>
        <taxon>Phyllachorales</taxon>
        <taxon>Phyllachoraceae</taxon>
        <taxon>Phyllachora</taxon>
    </lineage>
</organism>
<keyword evidence="5" id="KW-0539">Nucleus</keyword>
<evidence type="ECO:0000313" key="9">
    <source>
        <dbReference type="Proteomes" id="UP001217918"/>
    </source>
</evidence>
<sequence length="290" mass="31614">MATGATAPPLAVPSSPPPLPAQSPSNLSSPLSEVEDKDDDADELDIDMRTIGSGAVDLLKHDIGNRGDELASSSDLDDESKLSDADVNDSEAETERLYDTPPKNKGTRDFVPNPSKLQQQVRAEVLVHKVASDNESLSDADHGDSDDVLSPPNKEIPAASIEEVFPEPRRAKSRRNGAKDRKTKSPDDGDGGGDGERRGANNSASLDRPTRGADDEPEAEADEDAEAIHREELERKKQAWQELTAIEKQFGSFRERLYEERLAQLNQEEAMLSGPNPTHPEYLAMLQSVR</sequence>
<dbReference type="EMBL" id="JAQQPM010000007">
    <property type="protein sequence ID" value="KAK2073580.1"/>
    <property type="molecule type" value="Genomic_DNA"/>
</dbReference>
<feature type="compositionally biased region" description="Low complexity" evidence="7">
    <location>
        <begin position="22"/>
        <end position="32"/>
    </location>
</feature>
<comment type="similarity">
    <text evidence="6">Belongs to the BRMS1 family.</text>
</comment>
<feature type="compositionally biased region" description="Basic and acidic residues" evidence="7">
    <location>
        <begin position="177"/>
        <end position="187"/>
    </location>
</feature>
<dbReference type="Pfam" id="PF08598">
    <property type="entry name" value="Sds3"/>
    <property type="match status" value="1"/>
</dbReference>
<evidence type="ECO:0000256" key="4">
    <source>
        <dbReference type="ARBA" id="ARBA00023163"/>
    </source>
</evidence>
<comment type="subcellular location">
    <subcellularLocation>
        <location evidence="1">Nucleus</location>
    </subcellularLocation>
</comment>
<proteinExistence type="inferred from homology"/>
<dbReference type="Proteomes" id="UP001217918">
    <property type="component" value="Unassembled WGS sequence"/>
</dbReference>
<feature type="region of interest" description="Disordered" evidence="7">
    <location>
        <begin position="1"/>
        <end position="48"/>
    </location>
</feature>
<gene>
    <name evidence="8" type="ORF">P8C59_007855</name>
</gene>
<dbReference type="GO" id="GO:0010468">
    <property type="term" value="P:regulation of gene expression"/>
    <property type="evidence" value="ECO:0007669"/>
    <property type="project" value="UniProtKB-ARBA"/>
</dbReference>
<feature type="compositionally biased region" description="Pro residues" evidence="7">
    <location>
        <begin position="10"/>
        <end position="21"/>
    </location>
</feature>